<evidence type="ECO:0000313" key="1">
    <source>
        <dbReference type="EMBL" id="KAJ7524498.1"/>
    </source>
</evidence>
<dbReference type="EMBL" id="CM055108">
    <property type="protein sequence ID" value="KAJ7524498.1"/>
    <property type="molecule type" value="Genomic_DNA"/>
</dbReference>
<name>A0ACC2B3Z4_DIPCM</name>
<keyword evidence="2" id="KW-1185">Reference proteome</keyword>
<protein>
    <submittedName>
        <fullName evidence="1">Uncharacterized protein</fullName>
    </submittedName>
</protein>
<reference evidence="2" key="1">
    <citation type="journal article" date="2024" name="Proc. Natl. Acad. Sci. U.S.A.">
        <title>Extraordinary preservation of gene collinearity over three hundred million years revealed in homosporous lycophytes.</title>
        <authorList>
            <person name="Li C."/>
            <person name="Wickell D."/>
            <person name="Kuo L.Y."/>
            <person name="Chen X."/>
            <person name="Nie B."/>
            <person name="Liao X."/>
            <person name="Peng D."/>
            <person name="Ji J."/>
            <person name="Jenkins J."/>
            <person name="Williams M."/>
            <person name="Shu S."/>
            <person name="Plott C."/>
            <person name="Barry K."/>
            <person name="Rajasekar S."/>
            <person name="Grimwood J."/>
            <person name="Han X."/>
            <person name="Sun S."/>
            <person name="Hou Z."/>
            <person name="He W."/>
            <person name="Dai G."/>
            <person name="Sun C."/>
            <person name="Schmutz J."/>
            <person name="Leebens-Mack J.H."/>
            <person name="Li F.W."/>
            <person name="Wang L."/>
        </authorList>
    </citation>
    <scope>NUCLEOTIDE SEQUENCE [LARGE SCALE GENOMIC DNA]</scope>
    <source>
        <strain evidence="2">cv. PW_Plant_1</strain>
    </source>
</reference>
<accession>A0ACC2B3Z4</accession>
<evidence type="ECO:0000313" key="2">
    <source>
        <dbReference type="Proteomes" id="UP001162992"/>
    </source>
</evidence>
<dbReference type="Proteomes" id="UP001162992">
    <property type="component" value="Chromosome 17"/>
</dbReference>
<sequence>MAMLKSSIRRMSGSLQPPVPFSCLDPKTGRQRSRQMWFYTQSESVQPTFHAFMMAPIFMQHHAPLCGTLAIEQIILGEENRFSNCYNTVADFYWLANALFHMAIFHWKMKRLQH</sequence>
<comment type="caution">
    <text evidence="1">The sequence shown here is derived from an EMBL/GenBank/DDBJ whole genome shotgun (WGS) entry which is preliminary data.</text>
</comment>
<proteinExistence type="predicted"/>
<organism evidence="1 2">
    <name type="scientific">Diphasiastrum complanatum</name>
    <name type="common">Issler's clubmoss</name>
    <name type="synonym">Lycopodium complanatum</name>
    <dbReference type="NCBI Taxonomy" id="34168"/>
    <lineage>
        <taxon>Eukaryota</taxon>
        <taxon>Viridiplantae</taxon>
        <taxon>Streptophyta</taxon>
        <taxon>Embryophyta</taxon>
        <taxon>Tracheophyta</taxon>
        <taxon>Lycopodiopsida</taxon>
        <taxon>Lycopodiales</taxon>
        <taxon>Lycopodiaceae</taxon>
        <taxon>Lycopodioideae</taxon>
        <taxon>Diphasiastrum</taxon>
    </lineage>
</organism>
<gene>
    <name evidence="1" type="ORF">O6H91_17G008200</name>
</gene>